<evidence type="ECO:0000313" key="4">
    <source>
        <dbReference type="Proteomes" id="UP000008912"/>
    </source>
</evidence>
<dbReference type="OrthoDB" id="9635065at2759"/>
<reference evidence="3" key="3">
    <citation type="submission" date="2025-09" db="UniProtKB">
        <authorList>
            <consortium name="Ensembl"/>
        </authorList>
    </citation>
    <scope>IDENTIFICATION</scope>
</reference>
<dbReference type="GeneTree" id="ENSGT00390000013782"/>
<reference evidence="3" key="2">
    <citation type="submission" date="2025-08" db="UniProtKB">
        <authorList>
            <consortium name="Ensembl"/>
        </authorList>
    </citation>
    <scope>IDENTIFICATION</scope>
</reference>
<evidence type="ECO:0000313" key="3">
    <source>
        <dbReference type="Ensembl" id="ENSAMEP00000040829.1"/>
    </source>
</evidence>
<dbReference type="PANTHER" id="PTHR15190:SF1">
    <property type="entry name" value="BONE MARROW STROMAL ANTIGEN 2"/>
    <property type="match status" value="1"/>
</dbReference>
<name>A0A7N5KJR5_AILME</name>
<dbReference type="Ensembl" id="ENSAMET00000045823.1">
    <property type="protein sequence ID" value="ENSAMEP00000040829.1"/>
    <property type="gene ID" value="ENSAMEG00000010517.2"/>
</dbReference>
<evidence type="ECO:0000256" key="2">
    <source>
        <dbReference type="SAM" id="Phobius"/>
    </source>
</evidence>
<dbReference type="AlphaFoldDB" id="A0A7N5KJR5"/>
<proteinExistence type="predicted"/>
<dbReference type="GO" id="GO:0009986">
    <property type="term" value="C:cell surface"/>
    <property type="evidence" value="ECO:0007669"/>
    <property type="project" value="TreeGrafter"/>
</dbReference>
<dbReference type="CTD" id="684"/>
<dbReference type="RefSeq" id="XP_034513918.1">
    <property type="nucleotide sequence ID" value="XM_034658027.1"/>
</dbReference>
<keyword evidence="1" id="KW-0175">Coiled coil</keyword>
<dbReference type="Gene3D" id="1.20.5.1700">
    <property type="match status" value="1"/>
</dbReference>
<keyword evidence="2" id="KW-0812">Transmembrane</keyword>
<dbReference type="InterPro" id="IPR024886">
    <property type="entry name" value="BST2"/>
</dbReference>
<accession>A0A7N5KJR5</accession>
<dbReference type="GO" id="GO:0008191">
    <property type="term" value="F:metalloendopeptidase inhibitor activity"/>
    <property type="evidence" value="ECO:0007669"/>
    <property type="project" value="TreeGrafter"/>
</dbReference>
<feature type="transmembrane region" description="Helical" evidence="2">
    <location>
        <begin position="29"/>
        <end position="52"/>
    </location>
</feature>
<gene>
    <name evidence="3" type="primary">BST2</name>
</gene>
<dbReference type="GO" id="GO:0005794">
    <property type="term" value="C:Golgi apparatus"/>
    <property type="evidence" value="ECO:0007669"/>
    <property type="project" value="TreeGrafter"/>
</dbReference>
<dbReference type="Proteomes" id="UP000008912">
    <property type="component" value="Unassembled WGS sequence"/>
</dbReference>
<dbReference type="GO" id="GO:0051607">
    <property type="term" value="P:defense response to virus"/>
    <property type="evidence" value="ECO:0007669"/>
    <property type="project" value="InterPro"/>
</dbReference>
<feature type="coiled-coil region" evidence="1">
    <location>
        <begin position="115"/>
        <end position="149"/>
    </location>
</feature>
<keyword evidence="2" id="KW-0472">Membrane</keyword>
<dbReference type="GO" id="GO:0045087">
    <property type="term" value="P:innate immune response"/>
    <property type="evidence" value="ECO:0007669"/>
    <property type="project" value="TreeGrafter"/>
</dbReference>
<keyword evidence="2" id="KW-1133">Transmembrane helix</keyword>
<evidence type="ECO:0000256" key="1">
    <source>
        <dbReference type="SAM" id="Coils"/>
    </source>
</evidence>
<dbReference type="GeneID" id="100471987"/>
<dbReference type="Pfam" id="PF16716">
    <property type="entry name" value="BST2"/>
    <property type="match status" value="1"/>
</dbReference>
<dbReference type="InParanoid" id="A0A7N5KJR5"/>
<protein>
    <submittedName>
        <fullName evidence="3">Bone marrow stromal cell antigen 2</fullName>
    </submittedName>
</protein>
<reference evidence="3 4" key="1">
    <citation type="journal article" date="2010" name="Nature">
        <title>The sequence and de novo assembly of the giant panda genome.</title>
        <authorList>
            <person name="Li R."/>
            <person name="Fan W."/>
            <person name="Tian G."/>
            <person name="Zhu H."/>
            <person name="He L."/>
            <person name="Cai J."/>
            <person name="Huang Q."/>
            <person name="Cai Q."/>
            <person name="Li B."/>
            <person name="Bai Y."/>
            <person name="Zhang Z."/>
            <person name="Zhang Y."/>
            <person name="Wang W."/>
            <person name="Li J."/>
            <person name="Wei F."/>
            <person name="Li H."/>
            <person name="Jian M."/>
            <person name="Li J."/>
            <person name="Zhang Z."/>
            <person name="Nielsen R."/>
            <person name="Li D."/>
            <person name="Gu W."/>
            <person name="Yang Z."/>
            <person name="Xuan Z."/>
            <person name="Ryder O.A."/>
            <person name="Leung F.C."/>
            <person name="Zhou Y."/>
            <person name="Cao J."/>
            <person name="Sun X."/>
            <person name="Fu Y."/>
            <person name="Fang X."/>
            <person name="Guo X."/>
            <person name="Wang B."/>
            <person name="Hou R."/>
            <person name="Shen F."/>
            <person name="Mu B."/>
            <person name="Ni P."/>
            <person name="Lin R."/>
            <person name="Qian W."/>
            <person name="Wang G."/>
            <person name="Yu C."/>
            <person name="Nie W."/>
            <person name="Wang J."/>
            <person name="Wu Z."/>
            <person name="Liang H."/>
            <person name="Min J."/>
            <person name="Wu Q."/>
            <person name="Cheng S."/>
            <person name="Ruan J."/>
            <person name="Wang M."/>
            <person name="Shi Z."/>
            <person name="Wen M."/>
            <person name="Liu B."/>
            <person name="Ren X."/>
            <person name="Zheng H."/>
            <person name="Dong D."/>
            <person name="Cook K."/>
            <person name="Shan G."/>
            <person name="Zhang H."/>
            <person name="Kosiol C."/>
            <person name="Xie X."/>
            <person name="Lu Z."/>
            <person name="Zheng H."/>
            <person name="Li Y."/>
            <person name="Steiner C.C."/>
            <person name="Lam T.T."/>
            <person name="Lin S."/>
            <person name="Zhang Q."/>
            <person name="Li G."/>
            <person name="Tian J."/>
            <person name="Gong T."/>
            <person name="Liu H."/>
            <person name="Zhang D."/>
            <person name="Fang L."/>
            <person name="Ye C."/>
            <person name="Zhang J."/>
            <person name="Hu W."/>
            <person name="Xu A."/>
            <person name="Ren Y."/>
            <person name="Zhang G."/>
            <person name="Bruford M.W."/>
            <person name="Li Q."/>
            <person name="Ma L."/>
            <person name="Guo Y."/>
            <person name="An N."/>
            <person name="Hu Y."/>
            <person name="Zheng Y."/>
            <person name="Shi Y."/>
            <person name="Li Z."/>
            <person name="Liu Q."/>
            <person name="Chen Y."/>
            <person name="Zhao J."/>
            <person name="Qu N."/>
            <person name="Zhao S."/>
            <person name="Tian F."/>
            <person name="Wang X."/>
            <person name="Wang H."/>
            <person name="Xu L."/>
            <person name="Liu X."/>
            <person name="Vinar T."/>
            <person name="Wang Y."/>
            <person name="Lam T.W."/>
            <person name="Yiu S.M."/>
            <person name="Liu S."/>
            <person name="Zhang H."/>
            <person name="Li D."/>
            <person name="Huang Y."/>
            <person name="Wang X."/>
            <person name="Yang G."/>
            <person name="Jiang Z."/>
            <person name="Wang J."/>
            <person name="Qin N."/>
            <person name="Li L."/>
            <person name="Li J."/>
            <person name="Bolund L."/>
            <person name="Kristiansen K."/>
            <person name="Wong G.K."/>
            <person name="Olson M."/>
            <person name="Zhang X."/>
            <person name="Li S."/>
            <person name="Yang H."/>
            <person name="Wang J."/>
            <person name="Wang J."/>
        </authorList>
    </citation>
    <scope>NUCLEOTIDE SEQUENCE [LARGE SCALE GENOMIC DNA]</scope>
</reference>
<organism evidence="3 4">
    <name type="scientific">Ailuropoda melanoleuca</name>
    <name type="common">Giant panda</name>
    <dbReference type="NCBI Taxonomy" id="9646"/>
    <lineage>
        <taxon>Eukaryota</taxon>
        <taxon>Metazoa</taxon>
        <taxon>Chordata</taxon>
        <taxon>Craniata</taxon>
        <taxon>Vertebrata</taxon>
        <taxon>Euteleostomi</taxon>
        <taxon>Mammalia</taxon>
        <taxon>Eutheria</taxon>
        <taxon>Laurasiatheria</taxon>
        <taxon>Carnivora</taxon>
        <taxon>Caniformia</taxon>
        <taxon>Ursidae</taxon>
        <taxon>Ailuropoda</taxon>
    </lineage>
</organism>
<dbReference type="FunCoup" id="A0A7N5KJR5">
    <property type="interactions" value="2"/>
</dbReference>
<dbReference type="PANTHER" id="PTHR15190">
    <property type="entry name" value="BONE MARROW STROMAL ANTIGEN 2"/>
    <property type="match status" value="1"/>
</dbReference>
<keyword evidence="4" id="KW-1185">Reference proteome</keyword>
<sequence>MAPTFYHYWPVPMTDKSESMLESQRLGRLGCLGILLIPVVVALLVAVITLGIRVNSKACKDGLLAEQECRNATRLLELRLTQTQQDLLETMDQAATCNQTAMNLSASLEKENARGQKQLIREKELQGEIEKLKQELQDALEKVERLRSWCPSFSVNRPPRDAWLAQSVKRLPSAQVMVSRSWNGVPHQAPCSAGSLLLPLPPPAAPPSCALSLINK</sequence>